<evidence type="ECO:0000256" key="4">
    <source>
        <dbReference type="ARBA" id="ARBA00022475"/>
    </source>
</evidence>
<dbReference type="GO" id="GO:0005886">
    <property type="term" value="C:plasma membrane"/>
    <property type="evidence" value="ECO:0007669"/>
    <property type="project" value="UniProtKB-SubCell"/>
</dbReference>
<feature type="transmembrane region" description="Helical" evidence="8">
    <location>
        <begin position="387"/>
        <end position="404"/>
    </location>
</feature>
<sequence>MLVNRSSGNDFTTGSILSKMLLFSGPIFLTNILQTSYQFIDSIWVGNLIGANALGAISVSSTIIFTVLSFIIGINSASLTVLSQQKGRKDAEGLSESLNAFVIVLTFLAIAFGLLGVVISGPILSLLGTPENILPLASNYLRVNFLGIVFLFGYNFIGTVLRALGDSKTPIRFVIVAVVLNTILDPLFIAVFDWGIIGAALATIVSQGGAFLYGLIFILKTDRAPFTRPHLPSRKYVKTIFKLGIPSGLQMMAISGGMMAIMSVITRFGEDAVAGFGAAQRIDSLIVLPAMTLGSAVNSMAGQNIGAKEWKRVHEIARIGVFFILLIMVAISTFVFFTGEYLIGLFTSDQQTIQFGTMYMKTIAYFYPFLGVNFVLNGVVRASGAMFQILILNIISFWILRYPLASVMSSFFGEKGIPLGMGISLIISSIIAFIYYRFGKWDEMKVFEDKS</sequence>
<dbReference type="OrthoDB" id="9776324at2"/>
<evidence type="ECO:0000256" key="2">
    <source>
        <dbReference type="ARBA" id="ARBA00010199"/>
    </source>
</evidence>
<dbReference type="AlphaFoldDB" id="A0A1E5LB71"/>
<dbReference type="PIRSF" id="PIRSF006603">
    <property type="entry name" value="DinF"/>
    <property type="match status" value="1"/>
</dbReference>
<feature type="transmembrane region" description="Helical" evidence="8">
    <location>
        <begin position="416"/>
        <end position="436"/>
    </location>
</feature>
<accession>A0A1E5LB71</accession>
<keyword evidence="4" id="KW-1003">Cell membrane</keyword>
<dbReference type="InterPro" id="IPR002528">
    <property type="entry name" value="MATE_fam"/>
</dbReference>
<feature type="transmembrane region" description="Helical" evidence="8">
    <location>
        <begin position="98"/>
        <end position="123"/>
    </location>
</feature>
<evidence type="ECO:0000256" key="1">
    <source>
        <dbReference type="ARBA" id="ARBA00004651"/>
    </source>
</evidence>
<dbReference type="CDD" id="cd13138">
    <property type="entry name" value="MATE_yoeA_like"/>
    <property type="match status" value="1"/>
</dbReference>
<comment type="caution">
    <text evidence="9">The sequence shown here is derived from an EMBL/GenBank/DDBJ whole genome shotgun (WGS) entry which is preliminary data.</text>
</comment>
<dbReference type="PANTHER" id="PTHR43549">
    <property type="entry name" value="MULTIDRUG RESISTANCE PROTEIN YPNP-RELATED"/>
    <property type="match status" value="1"/>
</dbReference>
<evidence type="ECO:0000313" key="10">
    <source>
        <dbReference type="Proteomes" id="UP000095209"/>
    </source>
</evidence>
<evidence type="ECO:0000256" key="5">
    <source>
        <dbReference type="ARBA" id="ARBA00022692"/>
    </source>
</evidence>
<feature type="transmembrane region" description="Helical" evidence="8">
    <location>
        <begin position="171"/>
        <end position="190"/>
    </location>
</feature>
<dbReference type="Proteomes" id="UP000095209">
    <property type="component" value="Unassembled WGS sequence"/>
</dbReference>
<feature type="transmembrane region" description="Helical" evidence="8">
    <location>
        <begin position="52"/>
        <end position="77"/>
    </location>
</feature>
<evidence type="ECO:0000313" key="9">
    <source>
        <dbReference type="EMBL" id="OEH91334.1"/>
    </source>
</evidence>
<dbReference type="Pfam" id="PF01554">
    <property type="entry name" value="MatE"/>
    <property type="match status" value="2"/>
</dbReference>
<feature type="transmembrane region" description="Helical" evidence="8">
    <location>
        <begin position="196"/>
        <end position="219"/>
    </location>
</feature>
<evidence type="ECO:0000256" key="8">
    <source>
        <dbReference type="SAM" id="Phobius"/>
    </source>
</evidence>
<evidence type="ECO:0000256" key="7">
    <source>
        <dbReference type="ARBA" id="ARBA00023136"/>
    </source>
</evidence>
<proteinExistence type="inferred from homology"/>
<dbReference type="GO" id="GO:0042910">
    <property type="term" value="F:xenobiotic transmembrane transporter activity"/>
    <property type="evidence" value="ECO:0007669"/>
    <property type="project" value="InterPro"/>
</dbReference>
<dbReference type="InterPro" id="IPR048279">
    <property type="entry name" value="MdtK-like"/>
</dbReference>
<protein>
    <submittedName>
        <fullName evidence="9">MATE family efflux transporter</fullName>
    </submittedName>
</protein>
<feature type="transmembrane region" description="Helical" evidence="8">
    <location>
        <begin position="363"/>
        <end position="380"/>
    </location>
</feature>
<evidence type="ECO:0000256" key="6">
    <source>
        <dbReference type="ARBA" id="ARBA00022989"/>
    </source>
</evidence>
<organism evidence="9 10">
    <name type="scientific">Bacillus solimangrovi</name>
    <dbReference type="NCBI Taxonomy" id="1305675"/>
    <lineage>
        <taxon>Bacteria</taxon>
        <taxon>Bacillati</taxon>
        <taxon>Bacillota</taxon>
        <taxon>Bacilli</taxon>
        <taxon>Bacillales</taxon>
        <taxon>Bacillaceae</taxon>
        <taxon>Bacillus</taxon>
    </lineage>
</organism>
<dbReference type="PANTHER" id="PTHR43549:SF3">
    <property type="entry name" value="MULTIDRUG RESISTANCE PROTEIN YPNP-RELATED"/>
    <property type="match status" value="1"/>
</dbReference>
<dbReference type="GO" id="GO:0015297">
    <property type="term" value="F:antiporter activity"/>
    <property type="evidence" value="ECO:0007669"/>
    <property type="project" value="InterPro"/>
</dbReference>
<comment type="similarity">
    <text evidence="2">Belongs to the multi antimicrobial extrusion (MATE) (TC 2.A.66.1) family.</text>
</comment>
<feature type="transmembrane region" description="Helical" evidence="8">
    <location>
        <begin position="240"/>
        <end position="265"/>
    </location>
</feature>
<gene>
    <name evidence="9" type="ORF">BFG57_05570</name>
</gene>
<feature type="transmembrane region" description="Helical" evidence="8">
    <location>
        <begin position="143"/>
        <end position="164"/>
    </location>
</feature>
<dbReference type="InterPro" id="IPR052031">
    <property type="entry name" value="Membrane_Transporter-Flippase"/>
</dbReference>
<dbReference type="STRING" id="1305675.BFG57_05570"/>
<name>A0A1E5LB71_9BACI</name>
<keyword evidence="10" id="KW-1185">Reference proteome</keyword>
<feature type="transmembrane region" description="Helical" evidence="8">
    <location>
        <begin position="21"/>
        <end position="40"/>
    </location>
</feature>
<keyword evidence="7 8" id="KW-0472">Membrane</keyword>
<dbReference type="EMBL" id="MJEH01000062">
    <property type="protein sequence ID" value="OEH91334.1"/>
    <property type="molecule type" value="Genomic_DNA"/>
</dbReference>
<keyword evidence="6 8" id="KW-1133">Transmembrane helix</keyword>
<reference evidence="9 10" key="1">
    <citation type="submission" date="2016-08" db="EMBL/GenBank/DDBJ databases">
        <title>Genome of Bacillus solimangrovi GH2-4.</title>
        <authorList>
            <person name="Lim S."/>
            <person name="Kim B.-C."/>
        </authorList>
    </citation>
    <scope>NUCLEOTIDE SEQUENCE [LARGE SCALE GENOMIC DNA]</scope>
    <source>
        <strain evidence="9 10">GH2-4</strain>
    </source>
</reference>
<keyword evidence="5 8" id="KW-0812">Transmembrane</keyword>
<feature type="transmembrane region" description="Helical" evidence="8">
    <location>
        <begin position="285"/>
        <end position="307"/>
    </location>
</feature>
<keyword evidence="3" id="KW-0813">Transport</keyword>
<feature type="transmembrane region" description="Helical" evidence="8">
    <location>
        <begin position="319"/>
        <end position="343"/>
    </location>
</feature>
<dbReference type="NCBIfam" id="TIGR00797">
    <property type="entry name" value="matE"/>
    <property type="match status" value="1"/>
</dbReference>
<comment type="subcellular location">
    <subcellularLocation>
        <location evidence="1">Cell membrane</location>
        <topology evidence="1">Multi-pass membrane protein</topology>
    </subcellularLocation>
</comment>
<evidence type="ECO:0000256" key="3">
    <source>
        <dbReference type="ARBA" id="ARBA00022448"/>
    </source>
</evidence>